<gene>
    <name evidence="6" type="primary">moaC</name>
    <name evidence="8" type="ordered locus">Anamo_0870</name>
</gene>
<dbReference type="InterPro" id="IPR023045">
    <property type="entry name" value="MoaC"/>
</dbReference>
<comment type="function">
    <text evidence="6">Catalyzes the conversion of (8S)-3',8-cyclo-7,8-dihydroguanosine 5'-triphosphate to cyclic pyranopterin monophosphate (cPMP).</text>
</comment>
<evidence type="ECO:0000256" key="2">
    <source>
        <dbReference type="ARBA" id="ARBA00005046"/>
    </source>
</evidence>
<dbReference type="NCBIfam" id="NF006870">
    <property type="entry name" value="PRK09364.1"/>
    <property type="match status" value="1"/>
</dbReference>
<dbReference type="Pfam" id="PF01967">
    <property type="entry name" value="MoaC"/>
    <property type="match status" value="1"/>
</dbReference>
<dbReference type="NCBIfam" id="TIGR00581">
    <property type="entry name" value="moaC"/>
    <property type="match status" value="1"/>
</dbReference>
<evidence type="ECO:0000256" key="3">
    <source>
        <dbReference type="ARBA" id="ARBA00012575"/>
    </source>
</evidence>
<organism evidence="8 9">
    <name type="scientific">Acetomicrobium mobile (strain ATCC BAA-54 / DSM 13181 / JCM 12221 / NGA)</name>
    <name type="common">Anaerobaculum mobile</name>
    <dbReference type="NCBI Taxonomy" id="891968"/>
    <lineage>
        <taxon>Bacteria</taxon>
        <taxon>Thermotogati</taxon>
        <taxon>Synergistota</taxon>
        <taxon>Synergistia</taxon>
        <taxon>Synergistales</taxon>
        <taxon>Acetomicrobiaceae</taxon>
        <taxon>Acetomicrobium</taxon>
    </lineage>
</organism>
<name>I4BW50_ACEMN</name>
<dbReference type="CDD" id="cd01420">
    <property type="entry name" value="MoaC_PE"/>
    <property type="match status" value="1"/>
</dbReference>
<dbReference type="HAMAP" id="MF_01224_B">
    <property type="entry name" value="MoaC_B"/>
    <property type="match status" value="1"/>
</dbReference>
<dbReference type="Gene3D" id="3.30.70.640">
    <property type="entry name" value="Molybdopterin cofactor biosynthesis C (MoaC) domain"/>
    <property type="match status" value="1"/>
</dbReference>
<accession>I4BW50</accession>
<dbReference type="KEGG" id="amo:Anamo_0870"/>
<evidence type="ECO:0000256" key="4">
    <source>
        <dbReference type="ARBA" id="ARBA00023150"/>
    </source>
</evidence>
<dbReference type="GO" id="GO:0006777">
    <property type="term" value="P:Mo-molybdopterin cofactor biosynthetic process"/>
    <property type="evidence" value="ECO:0007669"/>
    <property type="project" value="UniProtKB-UniRule"/>
</dbReference>
<evidence type="ECO:0000259" key="7">
    <source>
        <dbReference type="Pfam" id="PF01967"/>
    </source>
</evidence>
<dbReference type="GO" id="GO:0061799">
    <property type="term" value="F:cyclic pyranopterin monophosphate synthase activity"/>
    <property type="evidence" value="ECO:0007669"/>
    <property type="project" value="UniProtKB-UniRule"/>
</dbReference>
<dbReference type="UniPathway" id="UPA00344"/>
<evidence type="ECO:0000256" key="5">
    <source>
        <dbReference type="ARBA" id="ARBA00023239"/>
    </source>
</evidence>
<dbReference type="SUPFAM" id="SSF55040">
    <property type="entry name" value="Molybdenum cofactor biosynthesis protein C, MoaC"/>
    <property type="match status" value="1"/>
</dbReference>
<comment type="catalytic activity">
    <reaction evidence="1 6">
        <text>(8S)-3',8-cyclo-7,8-dihydroguanosine 5'-triphosphate = cyclic pyranopterin phosphate + diphosphate</text>
        <dbReference type="Rhea" id="RHEA:49580"/>
        <dbReference type="ChEBI" id="CHEBI:33019"/>
        <dbReference type="ChEBI" id="CHEBI:59648"/>
        <dbReference type="ChEBI" id="CHEBI:131766"/>
        <dbReference type="EC" id="4.6.1.17"/>
    </reaction>
</comment>
<dbReference type="HOGENOM" id="CLU_074693_1_1_0"/>
<evidence type="ECO:0000256" key="6">
    <source>
        <dbReference type="HAMAP-Rule" id="MF_01224"/>
    </source>
</evidence>
<protein>
    <recommendedName>
        <fullName evidence="3 6">Cyclic pyranopterin monophosphate synthase</fullName>
        <ecNumber evidence="3 6">4.6.1.17</ecNumber>
    </recommendedName>
    <alternativeName>
        <fullName evidence="6">Molybdenum cofactor biosynthesis protein C</fullName>
    </alternativeName>
</protein>
<proteinExistence type="inferred from homology"/>
<evidence type="ECO:0000313" key="9">
    <source>
        <dbReference type="Proteomes" id="UP000006061"/>
    </source>
</evidence>
<comment type="pathway">
    <text evidence="2 6">Cofactor biosynthesis; molybdopterin biosynthesis.</text>
</comment>
<feature type="binding site" evidence="6">
    <location>
        <begin position="75"/>
        <end position="77"/>
    </location>
    <ligand>
        <name>substrate</name>
    </ligand>
</feature>
<evidence type="ECO:0000256" key="1">
    <source>
        <dbReference type="ARBA" id="ARBA00001637"/>
    </source>
</evidence>
<dbReference type="EC" id="4.6.1.17" evidence="3 6"/>
<evidence type="ECO:0000313" key="8">
    <source>
        <dbReference type="EMBL" id="AFM21507.1"/>
    </source>
</evidence>
<comment type="subunit">
    <text evidence="6">Homohexamer; trimer of dimers.</text>
</comment>
<dbReference type="PATRIC" id="fig|891968.3.peg.856"/>
<dbReference type="InterPro" id="IPR047594">
    <property type="entry name" value="MoaC_bact/euk"/>
</dbReference>
<keyword evidence="4 6" id="KW-0501">Molybdenum cofactor biosynthesis</keyword>
<feature type="domain" description="Molybdopterin cofactor biosynthesis C (MoaC)" evidence="7">
    <location>
        <begin position="15"/>
        <end position="150"/>
    </location>
</feature>
<dbReference type="EMBL" id="CP003198">
    <property type="protein sequence ID" value="AFM21507.1"/>
    <property type="molecule type" value="Genomic_DNA"/>
</dbReference>
<sequence>MGSITHLDEYGHPKMVDVGAKDPTERMAKACGWIILPRSVYDVVCRGEAPKGDVLKIAELAGIMAAKRTWELIPLCHNIRIDHVEVRCELDEKRSGIRVTSDVSAREVTGVEMEALTAVTVALLTIYDMCKGIDKGMYFEDIHLVEKSGGKSGHYVWKGQEVRKGD</sequence>
<dbReference type="AlphaFoldDB" id="I4BW50"/>
<dbReference type="InterPro" id="IPR036522">
    <property type="entry name" value="MoaC_sf"/>
</dbReference>
<reference evidence="9" key="1">
    <citation type="journal article" date="2013" name="Stand. Genomic Sci.">
        <title>Complete genome sequence of the moderate thermophile Anaerobaculum mobile type strain (NGA(T)).</title>
        <authorList>
            <person name="Mavromatis K."/>
            <person name="Stackebrandt E."/>
            <person name="Held B."/>
            <person name="Lapidus A."/>
            <person name="Nolan M."/>
            <person name="Lucas S."/>
            <person name="Hammon N."/>
            <person name="Deshpande S."/>
            <person name="Cheng J.F."/>
            <person name="Tapia R."/>
            <person name="Goodwin L.A."/>
            <person name="Pitluck S."/>
            <person name="Liolios K."/>
            <person name="Pagani I."/>
            <person name="Ivanova N."/>
            <person name="Mikhailova N."/>
            <person name="Huntemann M."/>
            <person name="Pati A."/>
            <person name="Chen A."/>
            <person name="Palaniappan K."/>
            <person name="Land M."/>
            <person name="Rohde M."/>
            <person name="Spring S."/>
            <person name="Goker M."/>
            <person name="Woyke T."/>
            <person name="Detter J.C."/>
            <person name="Bristow J."/>
            <person name="Eisen J.A."/>
            <person name="Markowitz V."/>
            <person name="Hugenholtz P."/>
            <person name="Klenk H.P."/>
            <person name="Kyrpides N.C."/>
        </authorList>
    </citation>
    <scope>NUCLEOTIDE SEQUENCE</scope>
    <source>
        <strain evidence="9">ATCC BAA-54 / DSM 13181 / NGA</strain>
    </source>
</reference>
<comment type="similarity">
    <text evidence="6">Belongs to the MoaC family.</text>
</comment>
<feature type="active site" evidence="6">
    <location>
        <position position="128"/>
    </location>
</feature>
<dbReference type="eggNOG" id="COG0315">
    <property type="taxonomic scope" value="Bacteria"/>
</dbReference>
<feature type="binding site" evidence="6">
    <location>
        <begin position="113"/>
        <end position="114"/>
    </location>
    <ligand>
        <name>substrate</name>
    </ligand>
</feature>
<keyword evidence="9" id="KW-1185">Reference proteome</keyword>
<dbReference type="InterPro" id="IPR050105">
    <property type="entry name" value="MoCo_biosynth_MoaA/MoaC"/>
</dbReference>
<dbReference type="InterPro" id="IPR002820">
    <property type="entry name" value="Mopterin_CF_biosynth-C_dom"/>
</dbReference>
<dbReference type="Proteomes" id="UP000006061">
    <property type="component" value="Chromosome"/>
</dbReference>
<dbReference type="PANTHER" id="PTHR22960">
    <property type="entry name" value="MOLYBDOPTERIN COFACTOR SYNTHESIS PROTEIN A"/>
    <property type="match status" value="1"/>
</dbReference>
<dbReference type="STRING" id="891968.Anamo_0870"/>
<keyword evidence="5 6" id="KW-0456">Lyase</keyword>